<dbReference type="AlphaFoldDB" id="A0A0E9UNX1"/>
<accession>A0A0E9UNX1</accession>
<sequence>MAARLCYSGKDILCSVCHYNNIPTHLVITKNFIL</sequence>
<dbReference type="EMBL" id="GBXM01041008">
    <property type="protein sequence ID" value="JAH67569.1"/>
    <property type="molecule type" value="Transcribed_RNA"/>
</dbReference>
<protein>
    <submittedName>
        <fullName evidence="1">Uncharacterized protein</fullName>
    </submittedName>
</protein>
<proteinExistence type="predicted"/>
<evidence type="ECO:0000313" key="1">
    <source>
        <dbReference type="EMBL" id="JAH67569.1"/>
    </source>
</evidence>
<reference evidence="1" key="1">
    <citation type="submission" date="2014-11" db="EMBL/GenBank/DDBJ databases">
        <authorList>
            <person name="Amaro Gonzalez C."/>
        </authorList>
    </citation>
    <scope>NUCLEOTIDE SEQUENCE</scope>
</reference>
<name>A0A0E9UNX1_ANGAN</name>
<organism evidence="1">
    <name type="scientific">Anguilla anguilla</name>
    <name type="common">European freshwater eel</name>
    <name type="synonym">Muraena anguilla</name>
    <dbReference type="NCBI Taxonomy" id="7936"/>
    <lineage>
        <taxon>Eukaryota</taxon>
        <taxon>Metazoa</taxon>
        <taxon>Chordata</taxon>
        <taxon>Craniata</taxon>
        <taxon>Vertebrata</taxon>
        <taxon>Euteleostomi</taxon>
        <taxon>Actinopterygii</taxon>
        <taxon>Neopterygii</taxon>
        <taxon>Teleostei</taxon>
        <taxon>Anguilliformes</taxon>
        <taxon>Anguillidae</taxon>
        <taxon>Anguilla</taxon>
    </lineage>
</organism>
<reference evidence="1" key="2">
    <citation type="journal article" date="2015" name="Fish Shellfish Immunol.">
        <title>Early steps in the European eel (Anguilla anguilla)-Vibrio vulnificus interaction in the gills: Role of the RtxA13 toxin.</title>
        <authorList>
            <person name="Callol A."/>
            <person name="Pajuelo D."/>
            <person name="Ebbesson L."/>
            <person name="Teles M."/>
            <person name="MacKenzie S."/>
            <person name="Amaro C."/>
        </authorList>
    </citation>
    <scope>NUCLEOTIDE SEQUENCE</scope>
</reference>